<dbReference type="CDD" id="cd06257">
    <property type="entry name" value="DnaJ"/>
    <property type="match status" value="1"/>
</dbReference>
<dbReference type="InterPro" id="IPR001623">
    <property type="entry name" value="DnaJ_domain"/>
</dbReference>
<dbReference type="PANTHER" id="PTHR44094">
    <property type="entry name" value="DNAJ HEAT SHOCK N-TERMINAL DOMAIN-CONTAINING PROTEIN"/>
    <property type="match status" value="1"/>
</dbReference>
<sequence length="270" mass="30069">MRLDEGYRILGVSPRADIEEIKSAYRRQAFALHPDLNPGDPGAKRKFQKLNEAYLLVKHAHQERPEGAPPPGGPDNGPKPGGQRFDPGPGPGTRPGGEASGPGFQKQRGQEAYRRAARSSGTQTGFYFRREEVLQDLLKDPFARQVFQDIYRQVRSAGRGVTPLGKKELAFKWGERTFSLDLTKGLWGNIKSWLLRQLDDEQTVTVPGASLMPGTRIRVGIRHGVLNPKPVTVEVTLPGDYVPGRPLRLRGMGRRFGPWKGDLYLRIVSK</sequence>
<evidence type="ECO:0000259" key="2">
    <source>
        <dbReference type="PROSITE" id="PS50076"/>
    </source>
</evidence>
<comment type="caution">
    <text evidence="3">The sequence shown here is derived from an EMBL/GenBank/DDBJ whole genome shotgun (WGS) entry which is preliminary data.</text>
</comment>
<dbReference type="PROSITE" id="PS50076">
    <property type="entry name" value="DNAJ_2"/>
    <property type="match status" value="1"/>
</dbReference>
<dbReference type="SUPFAM" id="SSF46565">
    <property type="entry name" value="Chaperone J-domain"/>
    <property type="match status" value="1"/>
</dbReference>
<feature type="region of interest" description="Disordered" evidence="1">
    <location>
        <begin position="62"/>
        <end position="120"/>
    </location>
</feature>
<evidence type="ECO:0000256" key="1">
    <source>
        <dbReference type="SAM" id="MobiDB-lite"/>
    </source>
</evidence>
<dbReference type="Gene3D" id="1.10.287.110">
    <property type="entry name" value="DnaJ domain"/>
    <property type="match status" value="1"/>
</dbReference>
<dbReference type="EMBL" id="LNQE01000080">
    <property type="protein sequence ID" value="KUG29471.1"/>
    <property type="molecule type" value="Genomic_DNA"/>
</dbReference>
<dbReference type="InterPro" id="IPR052423">
    <property type="entry name" value="EMIR"/>
</dbReference>
<protein>
    <submittedName>
        <fullName evidence="3">Dnaj-class molecular chaperone</fullName>
    </submittedName>
</protein>
<accession>A0A0W8G8J2</accession>
<proteinExistence type="predicted"/>
<dbReference type="SMART" id="SM00271">
    <property type="entry name" value="DnaJ"/>
    <property type="match status" value="1"/>
</dbReference>
<feature type="compositionally biased region" description="Gly residues" evidence="1">
    <location>
        <begin position="91"/>
        <end position="100"/>
    </location>
</feature>
<evidence type="ECO:0000313" key="3">
    <source>
        <dbReference type="EMBL" id="KUG29471.1"/>
    </source>
</evidence>
<gene>
    <name evidence="3" type="ORF">ASZ90_000642</name>
</gene>
<organism evidence="3">
    <name type="scientific">hydrocarbon metagenome</name>
    <dbReference type="NCBI Taxonomy" id="938273"/>
    <lineage>
        <taxon>unclassified sequences</taxon>
        <taxon>metagenomes</taxon>
        <taxon>ecological metagenomes</taxon>
    </lineage>
</organism>
<dbReference type="InterPro" id="IPR036869">
    <property type="entry name" value="J_dom_sf"/>
</dbReference>
<feature type="domain" description="J" evidence="2">
    <location>
        <begin position="5"/>
        <end position="62"/>
    </location>
</feature>
<dbReference type="PANTHER" id="PTHR44094:SF8">
    <property type="entry name" value="DNAJ HEAT SHOCK N-TERMINAL DOMAIN-CONTAINING PROTEIN-RELATED"/>
    <property type="match status" value="1"/>
</dbReference>
<dbReference type="PRINTS" id="PR00625">
    <property type="entry name" value="JDOMAIN"/>
</dbReference>
<dbReference type="Pfam" id="PF00226">
    <property type="entry name" value="DnaJ"/>
    <property type="match status" value="1"/>
</dbReference>
<name>A0A0W8G8J2_9ZZZZ</name>
<reference evidence="3" key="1">
    <citation type="journal article" date="2015" name="Proc. Natl. Acad. Sci. U.S.A.">
        <title>Networks of energetic and metabolic interactions define dynamics in microbial communities.</title>
        <authorList>
            <person name="Embree M."/>
            <person name="Liu J.K."/>
            <person name="Al-Bassam M.M."/>
            <person name="Zengler K."/>
        </authorList>
    </citation>
    <scope>NUCLEOTIDE SEQUENCE</scope>
</reference>
<dbReference type="AlphaFoldDB" id="A0A0W8G8J2"/>